<dbReference type="PANTHER" id="PTHR12714">
    <property type="entry name" value="PROTEIN-S ISOPRENYLCYSTEINE O-METHYLTRANSFERASE"/>
    <property type="match status" value="1"/>
</dbReference>
<feature type="compositionally biased region" description="Pro residues" evidence="5">
    <location>
        <begin position="210"/>
        <end position="220"/>
    </location>
</feature>
<keyword evidence="4 6" id="KW-0472">Membrane</keyword>
<sequence>MADAAYGLWPLVVLNTLLFIAFAASFFHPKSKRDWRAMGAYSAFMVALFTEMYGTPLTIYLLGSWLGSQFPLLKDTHAGGHLWNDLTNWQGDPHLSPFHLASYVAIGVGFWLIAAAWRVLHDAAQHDRLATTGLYAHVRHPQYDGFLLIMIGFLLQWPTIPTLIMFPVLVYIYARLARSEEREVAERFGADWEAYAARTPAFWPRWHTRPPAPRSGPPSRPEQHTTARR</sequence>
<dbReference type="AlphaFoldDB" id="A0A6H9V5W2"/>
<evidence type="ECO:0000256" key="6">
    <source>
        <dbReference type="SAM" id="Phobius"/>
    </source>
</evidence>
<feature type="transmembrane region" description="Helical" evidence="6">
    <location>
        <begin position="100"/>
        <end position="120"/>
    </location>
</feature>
<name>A0A6H9V5W2_9ACTN</name>
<dbReference type="GO" id="GO:0012505">
    <property type="term" value="C:endomembrane system"/>
    <property type="evidence" value="ECO:0007669"/>
    <property type="project" value="UniProtKB-SubCell"/>
</dbReference>
<keyword evidence="3 6" id="KW-1133">Transmembrane helix</keyword>
<evidence type="ECO:0000256" key="1">
    <source>
        <dbReference type="ARBA" id="ARBA00004127"/>
    </source>
</evidence>
<dbReference type="GO" id="GO:0008168">
    <property type="term" value="F:methyltransferase activity"/>
    <property type="evidence" value="ECO:0007669"/>
    <property type="project" value="UniProtKB-KW"/>
</dbReference>
<keyword evidence="7" id="KW-0489">Methyltransferase</keyword>
<proteinExistence type="predicted"/>
<feature type="region of interest" description="Disordered" evidence="5">
    <location>
        <begin position="204"/>
        <end position="229"/>
    </location>
</feature>
<evidence type="ECO:0000256" key="3">
    <source>
        <dbReference type="ARBA" id="ARBA00022989"/>
    </source>
</evidence>
<dbReference type="GO" id="GO:0032259">
    <property type="term" value="P:methylation"/>
    <property type="evidence" value="ECO:0007669"/>
    <property type="project" value="UniProtKB-KW"/>
</dbReference>
<organism evidence="7 8">
    <name type="scientific">Streptomyces luteolifulvus</name>
    <dbReference type="NCBI Taxonomy" id="2615112"/>
    <lineage>
        <taxon>Bacteria</taxon>
        <taxon>Bacillati</taxon>
        <taxon>Actinomycetota</taxon>
        <taxon>Actinomycetes</taxon>
        <taxon>Kitasatosporales</taxon>
        <taxon>Streptomycetaceae</taxon>
        <taxon>Streptomyces</taxon>
    </lineage>
</organism>
<evidence type="ECO:0000256" key="2">
    <source>
        <dbReference type="ARBA" id="ARBA00022692"/>
    </source>
</evidence>
<dbReference type="Gene3D" id="1.20.120.1630">
    <property type="match status" value="1"/>
</dbReference>
<feature type="transmembrane region" description="Helical" evidence="6">
    <location>
        <begin position="39"/>
        <end position="62"/>
    </location>
</feature>
<evidence type="ECO:0000313" key="8">
    <source>
        <dbReference type="Proteomes" id="UP000442707"/>
    </source>
</evidence>
<keyword evidence="8" id="KW-1185">Reference proteome</keyword>
<gene>
    <name evidence="7" type="ORF">F7R91_07580</name>
</gene>
<protein>
    <submittedName>
        <fullName evidence="7">Isoprenylcysteine carboxylmethyltransferase family protein</fullName>
    </submittedName>
</protein>
<keyword evidence="2 6" id="KW-0812">Transmembrane</keyword>
<comment type="caution">
    <text evidence="7">The sequence shown here is derived from an EMBL/GenBank/DDBJ whole genome shotgun (WGS) entry which is preliminary data.</text>
</comment>
<dbReference type="InterPro" id="IPR007318">
    <property type="entry name" value="Phopholipid_MeTrfase"/>
</dbReference>
<dbReference type="RefSeq" id="WP_150945841.1">
    <property type="nucleotide sequence ID" value="NZ_VZRB01000004.1"/>
</dbReference>
<reference evidence="7 8" key="1">
    <citation type="submission" date="2019-09" db="EMBL/GenBank/DDBJ databases">
        <title>Screening of Novel Bioactive Compounds from Soil-Associated.</title>
        <authorList>
            <person name="Zhao S."/>
        </authorList>
    </citation>
    <scope>NUCLEOTIDE SEQUENCE [LARGE SCALE GENOMIC DNA]</scope>
    <source>
        <strain evidence="7 8">HIT-DPA4</strain>
    </source>
</reference>
<dbReference type="EMBL" id="VZRB01000004">
    <property type="protein sequence ID" value="KAB1148654.1"/>
    <property type="molecule type" value="Genomic_DNA"/>
</dbReference>
<dbReference type="PANTHER" id="PTHR12714:SF9">
    <property type="entry name" value="PROTEIN-S-ISOPRENYLCYSTEINE O-METHYLTRANSFERASE"/>
    <property type="match status" value="1"/>
</dbReference>
<dbReference type="Proteomes" id="UP000442707">
    <property type="component" value="Unassembled WGS sequence"/>
</dbReference>
<feature type="transmembrane region" description="Helical" evidence="6">
    <location>
        <begin position="6"/>
        <end position="27"/>
    </location>
</feature>
<accession>A0A6H9V5W2</accession>
<evidence type="ECO:0000256" key="4">
    <source>
        <dbReference type="ARBA" id="ARBA00023136"/>
    </source>
</evidence>
<evidence type="ECO:0000313" key="7">
    <source>
        <dbReference type="EMBL" id="KAB1148654.1"/>
    </source>
</evidence>
<feature type="transmembrane region" description="Helical" evidence="6">
    <location>
        <begin position="146"/>
        <end position="174"/>
    </location>
</feature>
<evidence type="ECO:0000256" key="5">
    <source>
        <dbReference type="SAM" id="MobiDB-lite"/>
    </source>
</evidence>
<comment type="subcellular location">
    <subcellularLocation>
        <location evidence="1">Endomembrane system</location>
        <topology evidence="1">Multi-pass membrane protein</topology>
    </subcellularLocation>
</comment>
<keyword evidence="7" id="KW-0808">Transferase</keyword>
<dbReference type="Pfam" id="PF04191">
    <property type="entry name" value="PEMT"/>
    <property type="match status" value="1"/>
</dbReference>